<name>A0AAE0DFH4_9LECA</name>
<sequence length="464" mass="51825">MDARTRDKYSTFLQDDWANLGYLDHPSSDQYELDLNLAKLPISHHKHHSTPIVEHVIWTQYSGSQYEKLGFELDPVLRLASAMLESPASLDLLYKIIYSPRRFPPIHMDYEGQPVFEIERTESNETRRNMARKALNRLAESLSFLVENPKEDGKENCDNIVAHSLALHPYGINIADDSGTPRGIASLIHINRNHLSKLTMLLKSGSDKTSQILTLQFKLAVSICHNIAHAVGHATDLALLLDAIMESTIHDLAELEKTQRTGERVGSNEPFLENDSVAELGYCWENAVLGGSIQWANQVDHPLFFSGWPSFLTDGDYPRRAKYKETATQYVVPLHYLRNIHRQDFWDNMKADDATALHIKEIVGILVTNPDAESDASGFANGSGEGEGPSDGPDSFRVAGDRGGDPSASSANETLAERTQRVFENRKSIRAGKLHIVNQINSEAVNARKRLQKVRKDGDSAATF</sequence>
<dbReference type="EMBL" id="JASNWA010000010">
    <property type="protein sequence ID" value="KAK3168882.1"/>
    <property type="molecule type" value="Genomic_DNA"/>
</dbReference>
<evidence type="ECO:0000313" key="2">
    <source>
        <dbReference type="EMBL" id="KAK3168882.1"/>
    </source>
</evidence>
<dbReference type="Proteomes" id="UP001276659">
    <property type="component" value="Unassembled WGS sequence"/>
</dbReference>
<evidence type="ECO:0000256" key="1">
    <source>
        <dbReference type="SAM" id="MobiDB-lite"/>
    </source>
</evidence>
<organism evidence="2 3">
    <name type="scientific">Lepraria neglecta</name>
    <dbReference type="NCBI Taxonomy" id="209136"/>
    <lineage>
        <taxon>Eukaryota</taxon>
        <taxon>Fungi</taxon>
        <taxon>Dikarya</taxon>
        <taxon>Ascomycota</taxon>
        <taxon>Pezizomycotina</taxon>
        <taxon>Lecanoromycetes</taxon>
        <taxon>OSLEUM clade</taxon>
        <taxon>Lecanoromycetidae</taxon>
        <taxon>Lecanorales</taxon>
        <taxon>Lecanorineae</taxon>
        <taxon>Stereocaulaceae</taxon>
        <taxon>Lepraria</taxon>
    </lineage>
</organism>
<accession>A0AAE0DFH4</accession>
<feature type="region of interest" description="Disordered" evidence="1">
    <location>
        <begin position="374"/>
        <end position="419"/>
    </location>
</feature>
<proteinExistence type="predicted"/>
<protein>
    <submittedName>
        <fullName evidence="2">Uncharacterized protein</fullName>
    </submittedName>
</protein>
<reference evidence="2" key="1">
    <citation type="submission" date="2022-11" db="EMBL/GenBank/DDBJ databases">
        <title>Chromosomal genome sequence assembly and mating type (MAT) locus characterization of the leprose asexual lichenized fungus Lepraria neglecta (Nyl.) Erichsen.</title>
        <authorList>
            <person name="Allen J.L."/>
            <person name="Pfeffer B."/>
        </authorList>
    </citation>
    <scope>NUCLEOTIDE SEQUENCE</scope>
    <source>
        <strain evidence="2">Allen 5258</strain>
    </source>
</reference>
<gene>
    <name evidence="2" type="ORF">OEA41_005330</name>
</gene>
<keyword evidence="3" id="KW-1185">Reference proteome</keyword>
<dbReference type="AlphaFoldDB" id="A0AAE0DFH4"/>
<comment type="caution">
    <text evidence="2">The sequence shown here is derived from an EMBL/GenBank/DDBJ whole genome shotgun (WGS) entry which is preliminary data.</text>
</comment>
<evidence type="ECO:0000313" key="3">
    <source>
        <dbReference type="Proteomes" id="UP001276659"/>
    </source>
</evidence>